<dbReference type="EMBL" id="QXDJ01000002">
    <property type="protein sequence ID" value="RII35614.1"/>
    <property type="molecule type" value="Genomic_DNA"/>
</dbReference>
<dbReference type="AlphaFoldDB" id="A0A399IRD8"/>
<dbReference type="Proteomes" id="UP000265930">
    <property type="component" value="Unassembled WGS sequence"/>
</dbReference>
<protein>
    <submittedName>
        <fullName evidence="1">Uncharacterized protein</fullName>
    </submittedName>
</protein>
<proteinExistence type="predicted"/>
<reference evidence="1 2" key="1">
    <citation type="submission" date="2018-08" db="EMBL/GenBank/DDBJ databases">
        <title>Genome of Clostridium chromiireducens C1, DSM12136.</title>
        <authorList>
            <person name="Xing M."/>
            <person name="Wei Y."/>
            <person name="Ang E.L."/>
            <person name="Zhao H."/>
            <person name="Zhang Y."/>
        </authorList>
    </citation>
    <scope>NUCLEOTIDE SEQUENCE [LARGE SCALE GENOMIC DNA]</scope>
    <source>
        <strain evidence="1 2">C1</strain>
    </source>
</reference>
<evidence type="ECO:0000313" key="1">
    <source>
        <dbReference type="EMBL" id="RII35614.1"/>
    </source>
</evidence>
<organism evidence="1 2">
    <name type="scientific">Clostridium chromiireducens</name>
    <dbReference type="NCBI Taxonomy" id="225345"/>
    <lineage>
        <taxon>Bacteria</taxon>
        <taxon>Bacillati</taxon>
        <taxon>Bacillota</taxon>
        <taxon>Clostridia</taxon>
        <taxon>Eubacteriales</taxon>
        <taxon>Clostridiaceae</taxon>
        <taxon>Clostridium</taxon>
    </lineage>
</organism>
<gene>
    <name evidence="1" type="ORF">D2A34_10605</name>
</gene>
<name>A0A399IRD8_9CLOT</name>
<comment type="caution">
    <text evidence="1">The sequence shown here is derived from an EMBL/GenBank/DDBJ whole genome shotgun (WGS) entry which is preliminary data.</text>
</comment>
<accession>A0A399IRD8</accession>
<evidence type="ECO:0000313" key="2">
    <source>
        <dbReference type="Proteomes" id="UP000265930"/>
    </source>
</evidence>
<sequence>MEEELMEFKNITYNDSGDRSVNHKNESLIETEVYKKQENKKYEDEKKLYSKEEVNEILKDSIENMLIKLEKVINEKYQCYNIQAVYNKAISNWNEVLCDIKYNKSFLTLKLSNDYICDSENKISSIYITLLSNGKGVFTECIQRIKQEYEFISRALAHLPVNETELYFKVCEESKIIDCIVAEVKKIIQKA</sequence>